<dbReference type="AlphaFoldDB" id="A0AA91PDS3"/>
<comment type="caution">
    <text evidence="2">The sequence shown here is derived from an EMBL/GenBank/DDBJ whole genome shotgun (WGS) entry which is preliminary data.</text>
</comment>
<gene>
    <name evidence="2" type="ORF">B8W67_14500</name>
</gene>
<dbReference type="PANTHER" id="PTHR36440">
    <property type="entry name" value="PUTATIVE (AFU_ORTHOLOGUE AFUA_8G07350)-RELATED"/>
    <property type="match status" value="1"/>
</dbReference>
<sequence length="123" mass="13241">MNVLRLELTPDGSPPLHVHEREDETWVVVSGEVKFWTGGDTLGACDTAILGAGGVAYGPRLVPHTFQTHTPTAEVLIITTPGYFEDHMVAIGTTADSVVTNTAEEIAKFGVRVLDRPPVFGRD</sequence>
<accession>A0AA91PDS3</accession>
<dbReference type="SUPFAM" id="SSF51182">
    <property type="entry name" value="RmlC-like cupins"/>
    <property type="match status" value="1"/>
</dbReference>
<name>A0AA91PDS3_9MYCO</name>
<evidence type="ECO:0000259" key="1">
    <source>
        <dbReference type="Pfam" id="PF07883"/>
    </source>
</evidence>
<dbReference type="Gene3D" id="2.60.120.10">
    <property type="entry name" value="Jelly Rolls"/>
    <property type="match status" value="1"/>
</dbReference>
<organism evidence="2 3">
    <name type="scientific">Mycolicibacillus koreensis</name>
    <dbReference type="NCBI Taxonomy" id="1069220"/>
    <lineage>
        <taxon>Bacteria</taxon>
        <taxon>Bacillati</taxon>
        <taxon>Actinomycetota</taxon>
        <taxon>Actinomycetes</taxon>
        <taxon>Mycobacteriales</taxon>
        <taxon>Mycobacteriaceae</taxon>
        <taxon>Mycolicibacillus</taxon>
    </lineage>
</organism>
<dbReference type="InterPro" id="IPR053146">
    <property type="entry name" value="QDO-like"/>
</dbReference>
<dbReference type="Pfam" id="PF07883">
    <property type="entry name" value="Cupin_2"/>
    <property type="match status" value="1"/>
</dbReference>
<dbReference type="InterPro" id="IPR011051">
    <property type="entry name" value="RmlC_Cupin_sf"/>
</dbReference>
<dbReference type="InterPro" id="IPR014710">
    <property type="entry name" value="RmlC-like_jellyroll"/>
</dbReference>
<dbReference type="InterPro" id="IPR013096">
    <property type="entry name" value="Cupin_2"/>
</dbReference>
<dbReference type="Proteomes" id="UP000193577">
    <property type="component" value="Unassembled WGS sequence"/>
</dbReference>
<evidence type="ECO:0000313" key="2">
    <source>
        <dbReference type="EMBL" id="OSC32734.1"/>
    </source>
</evidence>
<protein>
    <recommendedName>
        <fullName evidence="1">Cupin type-2 domain-containing protein</fullName>
    </recommendedName>
</protein>
<dbReference type="EMBL" id="NCXO01000034">
    <property type="protein sequence ID" value="OSC32734.1"/>
    <property type="molecule type" value="Genomic_DNA"/>
</dbReference>
<dbReference type="PANTHER" id="PTHR36440:SF1">
    <property type="entry name" value="PUTATIVE (AFU_ORTHOLOGUE AFUA_8G07350)-RELATED"/>
    <property type="match status" value="1"/>
</dbReference>
<feature type="domain" description="Cupin type-2" evidence="1">
    <location>
        <begin position="6"/>
        <end position="72"/>
    </location>
</feature>
<proteinExistence type="predicted"/>
<reference evidence="2 3" key="1">
    <citation type="submission" date="2017-04" db="EMBL/GenBank/DDBJ databases">
        <title>The new phylogeny of genus Mycobacterium.</title>
        <authorList>
            <person name="Tortoli E."/>
            <person name="Trovato A."/>
            <person name="Cirillo D.M."/>
        </authorList>
    </citation>
    <scope>NUCLEOTIDE SEQUENCE [LARGE SCALE GENOMIC DNA]</scope>
    <source>
        <strain evidence="2 3">KCTC 19819</strain>
    </source>
</reference>
<evidence type="ECO:0000313" key="3">
    <source>
        <dbReference type="Proteomes" id="UP000193577"/>
    </source>
</evidence>
<keyword evidence="3" id="KW-1185">Reference proteome</keyword>